<name>A0A2Z7BF38_9LAMI</name>
<evidence type="ECO:0000256" key="6">
    <source>
        <dbReference type="ARBA" id="ARBA00022989"/>
    </source>
</evidence>
<evidence type="ECO:0000256" key="9">
    <source>
        <dbReference type="ARBA" id="ARBA00023136"/>
    </source>
</evidence>
<comment type="similarity">
    <text evidence="3">Belongs to the TMEM18 family.</text>
</comment>
<comment type="subcellular location">
    <subcellularLocation>
        <location evidence="2">Endomembrane system</location>
        <topology evidence="2">Multi-pass membrane protein</topology>
    </subcellularLocation>
    <subcellularLocation>
        <location evidence="1">Nucleus membrane</location>
    </subcellularLocation>
</comment>
<evidence type="ECO:0000313" key="12">
    <source>
        <dbReference type="EMBL" id="KZV33073.1"/>
    </source>
</evidence>
<dbReference type="OrthoDB" id="411535at2759"/>
<dbReference type="EMBL" id="KV006334">
    <property type="protein sequence ID" value="KZV33073.1"/>
    <property type="molecule type" value="Genomic_DNA"/>
</dbReference>
<evidence type="ECO:0000256" key="8">
    <source>
        <dbReference type="ARBA" id="ARBA00023125"/>
    </source>
</evidence>
<sequence length="163" mass="18567">MEELKSALNAHMDQMADLVEKITAELRSGFKPAYENFMGFFHAIDWKEPWLISLISFHVLLLLVAFASRSNINFQMCLFLLALGGVFLAEVLNRILAGNWRSFAGQNYFDPQGLFLSVLWSGPLLVIAVLILVNTLFSLCHLIVRWKRAELRHRARAASTKED</sequence>
<proteinExistence type="inferred from homology"/>
<keyword evidence="10" id="KW-0539">Nucleus</keyword>
<evidence type="ECO:0000256" key="1">
    <source>
        <dbReference type="ARBA" id="ARBA00004126"/>
    </source>
</evidence>
<evidence type="ECO:0000313" key="13">
    <source>
        <dbReference type="Proteomes" id="UP000250235"/>
    </source>
</evidence>
<evidence type="ECO:0000256" key="5">
    <source>
        <dbReference type="ARBA" id="ARBA00022692"/>
    </source>
</evidence>
<evidence type="ECO:0000256" key="3">
    <source>
        <dbReference type="ARBA" id="ARBA00009971"/>
    </source>
</evidence>
<dbReference type="PANTHER" id="PTHR22593:SF2">
    <property type="entry name" value="TRANSMEMBRANE PROTEIN 18"/>
    <property type="match status" value="1"/>
</dbReference>
<dbReference type="InterPro" id="IPR026721">
    <property type="entry name" value="TMEM18"/>
</dbReference>
<keyword evidence="7" id="KW-0175">Coiled coil</keyword>
<organism evidence="12 13">
    <name type="scientific">Dorcoceras hygrometricum</name>
    <dbReference type="NCBI Taxonomy" id="472368"/>
    <lineage>
        <taxon>Eukaryota</taxon>
        <taxon>Viridiplantae</taxon>
        <taxon>Streptophyta</taxon>
        <taxon>Embryophyta</taxon>
        <taxon>Tracheophyta</taxon>
        <taxon>Spermatophyta</taxon>
        <taxon>Magnoliopsida</taxon>
        <taxon>eudicotyledons</taxon>
        <taxon>Gunneridae</taxon>
        <taxon>Pentapetalae</taxon>
        <taxon>asterids</taxon>
        <taxon>lamiids</taxon>
        <taxon>Lamiales</taxon>
        <taxon>Gesneriaceae</taxon>
        <taxon>Didymocarpoideae</taxon>
        <taxon>Trichosporeae</taxon>
        <taxon>Loxocarpinae</taxon>
        <taxon>Dorcoceras</taxon>
    </lineage>
</organism>
<gene>
    <name evidence="12" type="ORF">F511_03339</name>
</gene>
<accession>A0A2Z7BF38</accession>
<keyword evidence="6 11" id="KW-1133">Transmembrane helix</keyword>
<evidence type="ECO:0000256" key="11">
    <source>
        <dbReference type="SAM" id="Phobius"/>
    </source>
</evidence>
<evidence type="ECO:0000256" key="7">
    <source>
        <dbReference type="ARBA" id="ARBA00023054"/>
    </source>
</evidence>
<keyword evidence="8" id="KW-0238">DNA-binding</keyword>
<dbReference type="GO" id="GO:0003677">
    <property type="term" value="F:DNA binding"/>
    <property type="evidence" value="ECO:0007669"/>
    <property type="project" value="UniProtKB-KW"/>
</dbReference>
<evidence type="ECO:0000256" key="10">
    <source>
        <dbReference type="ARBA" id="ARBA00023242"/>
    </source>
</evidence>
<feature type="transmembrane region" description="Helical" evidence="11">
    <location>
        <begin position="117"/>
        <end position="144"/>
    </location>
</feature>
<keyword evidence="9 11" id="KW-0472">Membrane</keyword>
<protein>
    <recommendedName>
        <fullName evidence="4">Transmembrane protein 18</fullName>
    </recommendedName>
</protein>
<evidence type="ECO:0000256" key="2">
    <source>
        <dbReference type="ARBA" id="ARBA00004127"/>
    </source>
</evidence>
<keyword evidence="13" id="KW-1185">Reference proteome</keyword>
<dbReference type="GO" id="GO:0031965">
    <property type="term" value="C:nuclear membrane"/>
    <property type="evidence" value="ECO:0007669"/>
    <property type="project" value="UniProtKB-SubCell"/>
</dbReference>
<dbReference type="Proteomes" id="UP000250235">
    <property type="component" value="Unassembled WGS sequence"/>
</dbReference>
<evidence type="ECO:0000256" key="4">
    <source>
        <dbReference type="ARBA" id="ARBA00014253"/>
    </source>
</evidence>
<dbReference type="Pfam" id="PF14770">
    <property type="entry name" value="TMEM18"/>
    <property type="match status" value="1"/>
</dbReference>
<dbReference type="AlphaFoldDB" id="A0A2Z7BF38"/>
<dbReference type="PANTHER" id="PTHR22593">
    <property type="entry name" value="TRANSMEMBRANE PROTEIN 18"/>
    <property type="match status" value="1"/>
</dbReference>
<reference evidence="12 13" key="1">
    <citation type="journal article" date="2015" name="Proc. Natl. Acad. Sci. U.S.A.">
        <title>The resurrection genome of Boea hygrometrica: A blueprint for survival of dehydration.</title>
        <authorList>
            <person name="Xiao L."/>
            <person name="Yang G."/>
            <person name="Zhang L."/>
            <person name="Yang X."/>
            <person name="Zhao S."/>
            <person name="Ji Z."/>
            <person name="Zhou Q."/>
            <person name="Hu M."/>
            <person name="Wang Y."/>
            <person name="Chen M."/>
            <person name="Xu Y."/>
            <person name="Jin H."/>
            <person name="Xiao X."/>
            <person name="Hu G."/>
            <person name="Bao F."/>
            <person name="Hu Y."/>
            <person name="Wan P."/>
            <person name="Li L."/>
            <person name="Deng X."/>
            <person name="Kuang T."/>
            <person name="Xiang C."/>
            <person name="Zhu J.K."/>
            <person name="Oliver M.J."/>
            <person name="He Y."/>
        </authorList>
    </citation>
    <scope>NUCLEOTIDE SEQUENCE [LARGE SCALE GENOMIC DNA]</scope>
    <source>
        <strain evidence="13">cv. XS01</strain>
    </source>
</reference>
<feature type="transmembrane region" description="Helical" evidence="11">
    <location>
        <begin position="78"/>
        <end position="97"/>
    </location>
</feature>
<keyword evidence="5 11" id="KW-0812">Transmembrane</keyword>
<feature type="transmembrane region" description="Helical" evidence="11">
    <location>
        <begin position="50"/>
        <end position="66"/>
    </location>
</feature>